<dbReference type="InterPro" id="IPR001347">
    <property type="entry name" value="SIS_dom"/>
</dbReference>
<dbReference type="PANTHER" id="PTHR10937:SF17">
    <property type="entry name" value="GLUCOSAMINE-FRUCTOSE-6-PHOSPHATE AMINOTRANSFERASE"/>
    <property type="match status" value="1"/>
</dbReference>
<sequence>MKETMMTYIHEETEVCQQVIKNIHKNLSAFKRLIAAKQPKNWLVLATGSSANAMLSAKYYIEKTAGVSIEIQEPFNFVHYEKQRQSTDFVLAVSQSGHSYSTIEALKKVHENNDLPTAVLTSRMDSPIVDFTNMVIDIECGIEKVGFVTKGFTATVLTAMLIGIIAGETSGCLEEEAVQREMKQLKKLAKNIPSIIERTEHFYAKHAKEMNAIPRYCAIGYGPTVGTAKEFETKFTETVRVPSQGFELEAYMHGPYLEVNDSHGLFFIQTNSTLAKRSDRLQQYFLPYTEHCFTITNSSHQSNEKTLALSIEVDELMSPLIMAIPFQILSYRIATGKGINLGVRIFDDFDQVLKSKI</sequence>
<feature type="domain" description="SIS" evidence="2">
    <location>
        <begin position="29"/>
        <end position="175"/>
    </location>
</feature>
<comment type="caution">
    <text evidence="3">The sequence shown here is derived from an EMBL/GenBank/DDBJ whole genome shotgun (WGS) entry which is preliminary data.</text>
</comment>
<dbReference type="RefSeq" id="WP_271340335.1">
    <property type="nucleotide sequence ID" value="NZ_JAQKAB010000004.1"/>
</dbReference>
<organism evidence="3 4">
    <name type="scientific">Bacillus changyiensis</name>
    <dbReference type="NCBI Taxonomy" id="3004103"/>
    <lineage>
        <taxon>Bacteria</taxon>
        <taxon>Bacillati</taxon>
        <taxon>Bacillota</taxon>
        <taxon>Bacilli</taxon>
        <taxon>Bacillales</taxon>
        <taxon>Bacillaceae</taxon>
        <taxon>Bacillus</taxon>
    </lineage>
</organism>
<protein>
    <submittedName>
        <fullName evidence="3">SIS domain-containing protein</fullName>
    </submittedName>
</protein>
<dbReference type="InterPro" id="IPR046348">
    <property type="entry name" value="SIS_dom_sf"/>
</dbReference>
<accession>A0ABT4X2E4</accession>
<evidence type="ECO:0000259" key="2">
    <source>
        <dbReference type="PROSITE" id="PS51464"/>
    </source>
</evidence>
<dbReference type="InterPro" id="IPR035490">
    <property type="entry name" value="GlmS/FrlB_SIS"/>
</dbReference>
<dbReference type="Pfam" id="PF01380">
    <property type="entry name" value="SIS"/>
    <property type="match status" value="1"/>
</dbReference>
<dbReference type="PANTHER" id="PTHR10937">
    <property type="entry name" value="GLUCOSAMINE--FRUCTOSE-6-PHOSPHATE AMINOTRANSFERASE, ISOMERIZING"/>
    <property type="match status" value="1"/>
</dbReference>
<evidence type="ECO:0000313" key="4">
    <source>
        <dbReference type="Proteomes" id="UP001211894"/>
    </source>
</evidence>
<dbReference type="Gene3D" id="3.40.50.10490">
    <property type="entry name" value="Glucose-6-phosphate isomerase like protein, domain 1"/>
    <property type="match status" value="2"/>
</dbReference>
<dbReference type="CDD" id="cd05009">
    <property type="entry name" value="SIS_GlmS_GlmD_2"/>
    <property type="match status" value="1"/>
</dbReference>
<dbReference type="SUPFAM" id="SSF53697">
    <property type="entry name" value="SIS domain"/>
    <property type="match status" value="1"/>
</dbReference>
<dbReference type="PROSITE" id="PS51464">
    <property type="entry name" value="SIS"/>
    <property type="match status" value="1"/>
</dbReference>
<keyword evidence="1" id="KW-0677">Repeat</keyword>
<name>A0ABT4X2E4_9BACI</name>
<dbReference type="InterPro" id="IPR035466">
    <property type="entry name" value="GlmS/AgaS_SIS"/>
</dbReference>
<dbReference type="CDD" id="cd05008">
    <property type="entry name" value="SIS_GlmS_GlmD_1"/>
    <property type="match status" value="1"/>
</dbReference>
<evidence type="ECO:0000256" key="1">
    <source>
        <dbReference type="ARBA" id="ARBA00022737"/>
    </source>
</evidence>
<keyword evidence="4" id="KW-1185">Reference proteome</keyword>
<gene>
    <name evidence="3" type="ORF">PJ311_07590</name>
</gene>
<proteinExistence type="predicted"/>
<dbReference type="EMBL" id="JAQKAB010000004">
    <property type="protein sequence ID" value="MDA7026477.1"/>
    <property type="molecule type" value="Genomic_DNA"/>
</dbReference>
<evidence type="ECO:0000313" key="3">
    <source>
        <dbReference type="EMBL" id="MDA7026477.1"/>
    </source>
</evidence>
<dbReference type="Proteomes" id="UP001211894">
    <property type="component" value="Unassembled WGS sequence"/>
</dbReference>
<reference evidence="3 4" key="1">
    <citation type="submission" date="2023-01" db="EMBL/GenBank/DDBJ databases">
        <title>Bacillus changyiensis sp. nov., isolated from a coastal deposit.</title>
        <authorList>
            <person name="Xiao G."/>
            <person name="Lai Q."/>
            <person name="Hu Z."/>
            <person name="Shao Z."/>
        </authorList>
    </citation>
    <scope>NUCLEOTIDE SEQUENCE [LARGE SCALE GENOMIC DNA]</scope>
    <source>
        <strain evidence="3 4">CLL-7-23</strain>
    </source>
</reference>